<gene>
    <name evidence="2" type="ORF">EPI10_027942</name>
</gene>
<reference evidence="3" key="1">
    <citation type="journal article" date="2019" name="Plant Biotechnol. J.">
        <title>Genome sequencing of the Australian wild diploid species Gossypium australe highlights disease resistance and delayed gland morphogenesis.</title>
        <authorList>
            <person name="Cai Y."/>
            <person name="Cai X."/>
            <person name="Wang Q."/>
            <person name="Wang P."/>
            <person name="Zhang Y."/>
            <person name="Cai C."/>
            <person name="Xu Y."/>
            <person name="Wang K."/>
            <person name="Zhou Z."/>
            <person name="Wang C."/>
            <person name="Geng S."/>
            <person name="Li B."/>
            <person name="Dong Q."/>
            <person name="Hou Y."/>
            <person name="Wang H."/>
            <person name="Ai P."/>
            <person name="Liu Z."/>
            <person name="Yi F."/>
            <person name="Sun M."/>
            <person name="An G."/>
            <person name="Cheng J."/>
            <person name="Zhang Y."/>
            <person name="Shi Q."/>
            <person name="Xie Y."/>
            <person name="Shi X."/>
            <person name="Chang Y."/>
            <person name="Huang F."/>
            <person name="Chen Y."/>
            <person name="Hong S."/>
            <person name="Mi L."/>
            <person name="Sun Q."/>
            <person name="Zhang L."/>
            <person name="Zhou B."/>
            <person name="Peng R."/>
            <person name="Zhang X."/>
            <person name="Liu F."/>
        </authorList>
    </citation>
    <scope>NUCLEOTIDE SEQUENCE [LARGE SCALE GENOMIC DNA]</scope>
    <source>
        <strain evidence="3">cv. PA1801</strain>
    </source>
</reference>
<evidence type="ECO:0000313" key="3">
    <source>
        <dbReference type="Proteomes" id="UP000325315"/>
    </source>
</evidence>
<evidence type="ECO:0000313" key="2">
    <source>
        <dbReference type="EMBL" id="KAA3461368.1"/>
    </source>
</evidence>
<evidence type="ECO:0000256" key="1">
    <source>
        <dbReference type="SAM" id="MobiDB-lite"/>
    </source>
</evidence>
<feature type="region of interest" description="Disordered" evidence="1">
    <location>
        <begin position="90"/>
        <end position="139"/>
    </location>
</feature>
<comment type="caution">
    <text evidence="2">The sequence shown here is derived from an EMBL/GenBank/DDBJ whole genome shotgun (WGS) entry which is preliminary data.</text>
</comment>
<proteinExistence type="predicted"/>
<feature type="compositionally biased region" description="Polar residues" evidence="1">
    <location>
        <begin position="125"/>
        <end position="139"/>
    </location>
</feature>
<protein>
    <submittedName>
        <fullName evidence="2">Retrotransposon gag protein</fullName>
    </submittedName>
</protein>
<dbReference type="Proteomes" id="UP000325315">
    <property type="component" value="Unassembled WGS sequence"/>
</dbReference>
<keyword evidence="3" id="KW-1185">Reference proteome</keyword>
<organism evidence="2 3">
    <name type="scientific">Gossypium australe</name>
    <dbReference type="NCBI Taxonomy" id="47621"/>
    <lineage>
        <taxon>Eukaryota</taxon>
        <taxon>Viridiplantae</taxon>
        <taxon>Streptophyta</taxon>
        <taxon>Embryophyta</taxon>
        <taxon>Tracheophyta</taxon>
        <taxon>Spermatophyta</taxon>
        <taxon>Magnoliopsida</taxon>
        <taxon>eudicotyledons</taxon>
        <taxon>Gunneridae</taxon>
        <taxon>Pentapetalae</taxon>
        <taxon>rosids</taxon>
        <taxon>malvids</taxon>
        <taxon>Malvales</taxon>
        <taxon>Malvaceae</taxon>
        <taxon>Malvoideae</taxon>
        <taxon>Gossypium</taxon>
    </lineage>
</organism>
<dbReference type="EMBL" id="SMMG02000009">
    <property type="protein sequence ID" value="KAA3461368.1"/>
    <property type="molecule type" value="Genomic_DNA"/>
</dbReference>
<dbReference type="OrthoDB" id="1305902at2759"/>
<dbReference type="AlphaFoldDB" id="A0A5B6UVR5"/>
<sequence>MFYNGLDGHKRLRIDGATRGAVMNRTYDDAHEIIESISMNSCQWPTKCYTYGQKLRMRDTTDKSSSSASSIYGGNKPLCHYVNNPIKDVKYKGNRGGNPYSNTYNPRWRDHPNLRWDGNQGGGNNSNKVTNGNYQPTYL</sequence>
<name>A0A5B6UVR5_9ROSI</name>
<accession>A0A5B6UVR5</accession>